<evidence type="ECO:0000256" key="1">
    <source>
        <dbReference type="ARBA" id="ARBA00005417"/>
    </source>
</evidence>
<dbReference type="Proteomes" id="UP001596270">
    <property type="component" value="Unassembled WGS sequence"/>
</dbReference>
<accession>A0ABW1TW54</accession>
<evidence type="ECO:0000256" key="6">
    <source>
        <dbReference type="ARBA" id="ARBA00022970"/>
    </source>
</evidence>
<dbReference type="PROSITE" id="PS00211">
    <property type="entry name" value="ABC_TRANSPORTER_1"/>
    <property type="match status" value="1"/>
</dbReference>
<reference evidence="9" key="1">
    <citation type="journal article" date="2019" name="Int. J. Syst. Evol. Microbiol.">
        <title>The Global Catalogue of Microorganisms (GCM) 10K type strain sequencing project: providing services to taxonomists for standard genome sequencing and annotation.</title>
        <authorList>
            <consortium name="The Broad Institute Genomics Platform"/>
            <consortium name="The Broad Institute Genome Sequencing Center for Infectious Disease"/>
            <person name="Wu L."/>
            <person name="Ma J."/>
        </authorList>
    </citation>
    <scope>NUCLEOTIDE SEQUENCE [LARGE SCALE GENOMIC DNA]</scope>
    <source>
        <strain evidence="9">CCUG 39402</strain>
    </source>
</reference>
<dbReference type="SUPFAM" id="SSF52540">
    <property type="entry name" value="P-loop containing nucleoside triphosphate hydrolases"/>
    <property type="match status" value="1"/>
</dbReference>
<dbReference type="InterPro" id="IPR052156">
    <property type="entry name" value="BCAA_Transport_ATP-bd_LivF"/>
</dbReference>
<sequence>MLEINGLCAGYGASDVLHNVSIAVERGSFHALIGANGAGKSTTMKALSGLLRPVRGSITFEGEDISRLPAARVVSRGLALVPEGRRVFGPMSVSENLQMGAFTALFPRRKGDLSERLEFVLATFPRLKERLQQIAGTLSGGEQQMLAIGRALMSGPRFLALDEPSMGLAPVIVEQVFAALKQLQRDGLTILVSEQNASITLAHADFGHVMESGVIALSGQASALRDDDRVREAYLGM</sequence>
<evidence type="ECO:0000256" key="5">
    <source>
        <dbReference type="ARBA" id="ARBA00022840"/>
    </source>
</evidence>
<dbReference type="Pfam" id="PF00005">
    <property type="entry name" value="ABC_tran"/>
    <property type="match status" value="1"/>
</dbReference>
<keyword evidence="4" id="KW-0547">Nucleotide-binding</keyword>
<proteinExistence type="inferred from homology"/>
<dbReference type="PANTHER" id="PTHR43820">
    <property type="entry name" value="HIGH-AFFINITY BRANCHED-CHAIN AMINO ACID TRANSPORT ATP-BINDING PROTEIN LIVF"/>
    <property type="match status" value="1"/>
</dbReference>
<dbReference type="SMART" id="SM00382">
    <property type="entry name" value="AAA"/>
    <property type="match status" value="1"/>
</dbReference>
<name>A0ABW1TW54_9BURK</name>
<gene>
    <name evidence="8" type="ORF">ACFQND_11590</name>
</gene>
<dbReference type="CDD" id="cd03224">
    <property type="entry name" value="ABC_TM1139_LivF_branched"/>
    <property type="match status" value="1"/>
</dbReference>
<evidence type="ECO:0000256" key="2">
    <source>
        <dbReference type="ARBA" id="ARBA00022448"/>
    </source>
</evidence>
<keyword evidence="9" id="KW-1185">Reference proteome</keyword>
<dbReference type="InterPro" id="IPR003593">
    <property type="entry name" value="AAA+_ATPase"/>
</dbReference>
<keyword evidence="3" id="KW-0472">Membrane</keyword>
<keyword evidence="5 8" id="KW-0067">ATP-binding</keyword>
<dbReference type="PROSITE" id="PS50893">
    <property type="entry name" value="ABC_TRANSPORTER_2"/>
    <property type="match status" value="1"/>
</dbReference>
<dbReference type="InterPro" id="IPR027417">
    <property type="entry name" value="P-loop_NTPase"/>
</dbReference>
<keyword evidence="2" id="KW-0813">Transport</keyword>
<comment type="caution">
    <text evidence="8">The sequence shown here is derived from an EMBL/GenBank/DDBJ whole genome shotgun (WGS) entry which is preliminary data.</text>
</comment>
<dbReference type="Gene3D" id="3.40.50.300">
    <property type="entry name" value="P-loop containing nucleotide triphosphate hydrolases"/>
    <property type="match status" value="1"/>
</dbReference>
<keyword evidence="6" id="KW-0029">Amino-acid transport</keyword>
<dbReference type="InterPro" id="IPR003439">
    <property type="entry name" value="ABC_transporter-like_ATP-bd"/>
</dbReference>
<feature type="domain" description="ABC transporter" evidence="7">
    <location>
        <begin position="2"/>
        <end position="237"/>
    </location>
</feature>
<protein>
    <submittedName>
        <fullName evidence="8">ABC transporter ATP-binding protein</fullName>
    </submittedName>
</protein>
<dbReference type="RefSeq" id="WP_371438525.1">
    <property type="nucleotide sequence ID" value="NZ_JBHSRS010000018.1"/>
</dbReference>
<keyword evidence="3" id="KW-1003">Cell membrane</keyword>
<dbReference type="EMBL" id="JBHSRS010000018">
    <property type="protein sequence ID" value="MFC6281876.1"/>
    <property type="molecule type" value="Genomic_DNA"/>
</dbReference>
<organism evidence="8 9">
    <name type="scientific">Polaromonas aquatica</name>
    <dbReference type="NCBI Taxonomy" id="332657"/>
    <lineage>
        <taxon>Bacteria</taxon>
        <taxon>Pseudomonadati</taxon>
        <taxon>Pseudomonadota</taxon>
        <taxon>Betaproteobacteria</taxon>
        <taxon>Burkholderiales</taxon>
        <taxon>Comamonadaceae</taxon>
        <taxon>Polaromonas</taxon>
    </lineage>
</organism>
<dbReference type="InterPro" id="IPR017871">
    <property type="entry name" value="ABC_transporter-like_CS"/>
</dbReference>
<dbReference type="GO" id="GO:0005524">
    <property type="term" value="F:ATP binding"/>
    <property type="evidence" value="ECO:0007669"/>
    <property type="project" value="UniProtKB-KW"/>
</dbReference>
<dbReference type="PANTHER" id="PTHR43820:SF4">
    <property type="entry name" value="HIGH-AFFINITY BRANCHED-CHAIN AMINO ACID TRANSPORT ATP-BINDING PROTEIN LIVF"/>
    <property type="match status" value="1"/>
</dbReference>
<evidence type="ECO:0000313" key="8">
    <source>
        <dbReference type="EMBL" id="MFC6281876.1"/>
    </source>
</evidence>
<evidence type="ECO:0000256" key="3">
    <source>
        <dbReference type="ARBA" id="ARBA00022475"/>
    </source>
</evidence>
<comment type="similarity">
    <text evidence="1">Belongs to the ABC transporter superfamily.</text>
</comment>
<evidence type="ECO:0000313" key="9">
    <source>
        <dbReference type="Proteomes" id="UP001596270"/>
    </source>
</evidence>
<evidence type="ECO:0000256" key="4">
    <source>
        <dbReference type="ARBA" id="ARBA00022741"/>
    </source>
</evidence>
<evidence type="ECO:0000259" key="7">
    <source>
        <dbReference type="PROSITE" id="PS50893"/>
    </source>
</evidence>